<reference evidence="1" key="1">
    <citation type="submission" date="2019-12" db="EMBL/GenBank/DDBJ databases">
        <title>Genome sequencing and annotation of Brassica cretica.</title>
        <authorList>
            <person name="Studholme D.J."/>
            <person name="Sarris P.F."/>
        </authorList>
    </citation>
    <scope>NUCLEOTIDE SEQUENCE</scope>
    <source>
        <strain evidence="1">PFS-102/07</strain>
        <tissue evidence="1">Leaf</tissue>
    </source>
</reference>
<gene>
    <name evidence="1" type="ORF">F2Q70_00000429</name>
</gene>
<organism evidence="1">
    <name type="scientific">Brassica cretica</name>
    <name type="common">Mustard</name>
    <dbReference type="NCBI Taxonomy" id="69181"/>
    <lineage>
        <taxon>Eukaryota</taxon>
        <taxon>Viridiplantae</taxon>
        <taxon>Streptophyta</taxon>
        <taxon>Embryophyta</taxon>
        <taxon>Tracheophyta</taxon>
        <taxon>Spermatophyta</taxon>
        <taxon>Magnoliopsida</taxon>
        <taxon>eudicotyledons</taxon>
        <taxon>Gunneridae</taxon>
        <taxon>Pentapetalae</taxon>
        <taxon>rosids</taxon>
        <taxon>malvids</taxon>
        <taxon>Brassicales</taxon>
        <taxon>Brassicaceae</taxon>
        <taxon>Brassiceae</taxon>
        <taxon>Brassica</taxon>
    </lineage>
</organism>
<protein>
    <submittedName>
        <fullName evidence="1">Uncharacterized protein</fullName>
    </submittedName>
</protein>
<sequence length="90" mass="9648">MSWTNYLDATRLTIFDLRAKMGASVGSRVAVAGKVELRRLAVSEFHKKGDVDVSIPAGGTCGREITFVAVLAPVDGYASVCIRGFAKKED</sequence>
<accession>A0A8S9IQS2</accession>
<name>A0A8S9IQS2_BRACR</name>
<dbReference type="EMBL" id="QGKY02001015">
    <property type="protein sequence ID" value="KAF2572289.1"/>
    <property type="molecule type" value="Genomic_DNA"/>
</dbReference>
<proteinExistence type="predicted"/>
<dbReference type="AlphaFoldDB" id="A0A8S9IQS2"/>
<evidence type="ECO:0000313" key="1">
    <source>
        <dbReference type="EMBL" id="KAF2572289.1"/>
    </source>
</evidence>
<comment type="caution">
    <text evidence="1">The sequence shown here is derived from an EMBL/GenBank/DDBJ whole genome shotgun (WGS) entry which is preliminary data.</text>
</comment>